<comment type="caution">
    <text evidence="4">The sequence shown here is derived from an EMBL/GenBank/DDBJ whole genome shotgun (WGS) entry which is preliminary data.</text>
</comment>
<evidence type="ECO:0000256" key="2">
    <source>
        <dbReference type="SAM" id="Phobius"/>
    </source>
</evidence>
<keyword evidence="3" id="KW-0732">Signal</keyword>
<accession>A0A5N5G821</accession>
<proteinExistence type="predicted"/>
<protein>
    <submittedName>
        <fullName evidence="4">Uncharacterized protein</fullName>
    </submittedName>
</protein>
<dbReference type="OrthoDB" id="1166521at2759"/>
<evidence type="ECO:0000256" key="1">
    <source>
        <dbReference type="SAM" id="MobiDB-lite"/>
    </source>
</evidence>
<keyword evidence="2" id="KW-1133">Transmembrane helix</keyword>
<feature type="compositionally biased region" description="Basic and acidic residues" evidence="1">
    <location>
        <begin position="55"/>
        <end position="66"/>
    </location>
</feature>
<dbReference type="AlphaFoldDB" id="A0A5N5G821"/>
<evidence type="ECO:0000313" key="4">
    <source>
        <dbReference type="EMBL" id="KAB2611569.1"/>
    </source>
</evidence>
<sequence length="120" mass="13449">MKGMKLHTCFLFILCTHALSSSALRSFFELEHEDVQGREIHVVRHAGVGGSVEPYGEKHETDDSRKAQRGKGGVGSNIAHQRLKSSATPMIRRSQQPFLLTKTMLQVTFALIFILPFQLL</sequence>
<organism evidence="4 5">
    <name type="scientific">Pyrus ussuriensis x Pyrus communis</name>
    <dbReference type="NCBI Taxonomy" id="2448454"/>
    <lineage>
        <taxon>Eukaryota</taxon>
        <taxon>Viridiplantae</taxon>
        <taxon>Streptophyta</taxon>
        <taxon>Embryophyta</taxon>
        <taxon>Tracheophyta</taxon>
        <taxon>Spermatophyta</taxon>
        <taxon>Magnoliopsida</taxon>
        <taxon>eudicotyledons</taxon>
        <taxon>Gunneridae</taxon>
        <taxon>Pentapetalae</taxon>
        <taxon>rosids</taxon>
        <taxon>fabids</taxon>
        <taxon>Rosales</taxon>
        <taxon>Rosaceae</taxon>
        <taxon>Amygdaloideae</taxon>
        <taxon>Maleae</taxon>
        <taxon>Pyrus</taxon>
    </lineage>
</organism>
<reference evidence="4 5" key="1">
    <citation type="submission" date="2019-09" db="EMBL/GenBank/DDBJ databases">
        <authorList>
            <person name="Ou C."/>
        </authorList>
    </citation>
    <scope>NUCLEOTIDE SEQUENCE [LARGE SCALE GENOMIC DNA]</scope>
    <source>
        <strain evidence="4">S2</strain>
        <tissue evidence="4">Leaf</tissue>
    </source>
</reference>
<dbReference type="EMBL" id="SMOL01000487">
    <property type="protein sequence ID" value="KAB2611569.1"/>
    <property type="molecule type" value="Genomic_DNA"/>
</dbReference>
<feature type="signal peptide" evidence="3">
    <location>
        <begin position="1"/>
        <end position="23"/>
    </location>
</feature>
<feature type="region of interest" description="Disordered" evidence="1">
    <location>
        <begin position="49"/>
        <end position="76"/>
    </location>
</feature>
<evidence type="ECO:0000313" key="5">
    <source>
        <dbReference type="Proteomes" id="UP000327157"/>
    </source>
</evidence>
<keyword evidence="2" id="KW-0472">Membrane</keyword>
<keyword evidence="5" id="KW-1185">Reference proteome</keyword>
<gene>
    <name evidence="4" type="ORF">D8674_019601</name>
</gene>
<evidence type="ECO:0000256" key="3">
    <source>
        <dbReference type="SAM" id="SignalP"/>
    </source>
</evidence>
<name>A0A5N5G821_9ROSA</name>
<reference evidence="4 5" key="3">
    <citation type="submission" date="2019-11" db="EMBL/GenBank/DDBJ databases">
        <title>A de novo genome assembly of a pear dwarfing rootstock.</title>
        <authorList>
            <person name="Wang F."/>
            <person name="Wang J."/>
            <person name="Li S."/>
            <person name="Zhang Y."/>
            <person name="Fang M."/>
            <person name="Ma L."/>
            <person name="Zhao Y."/>
            <person name="Jiang S."/>
        </authorList>
    </citation>
    <scope>NUCLEOTIDE SEQUENCE [LARGE SCALE GENOMIC DNA]</scope>
    <source>
        <strain evidence="4">S2</strain>
        <tissue evidence="4">Leaf</tissue>
    </source>
</reference>
<keyword evidence="2" id="KW-0812">Transmembrane</keyword>
<dbReference type="Proteomes" id="UP000327157">
    <property type="component" value="Chromosome 17"/>
</dbReference>
<feature type="chain" id="PRO_5024384342" evidence="3">
    <location>
        <begin position="24"/>
        <end position="120"/>
    </location>
</feature>
<reference evidence="5" key="2">
    <citation type="submission" date="2019-10" db="EMBL/GenBank/DDBJ databases">
        <title>A de novo genome assembly of a pear dwarfing rootstock.</title>
        <authorList>
            <person name="Wang F."/>
            <person name="Wang J."/>
            <person name="Li S."/>
            <person name="Zhang Y."/>
            <person name="Fang M."/>
            <person name="Ma L."/>
            <person name="Zhao Y."/>
            <person name="Jiang S."/>
        </authorList>
    </citation>
    <scope>NUCLEOTIDE SEQUENCE [LARGE SCALE GENOMIC DNA]</scope>
</reference>
<feature type="transmembrane region" description="Helical" evidence="2">
    <location>
        <begin position="98"/>
        <end position="117"/>
    </location>
</feature>